<dbReference type="InterPro" id="IPR033253">
    <property type="entry name" value="CFAP45"/>
</dbReference>
<dbReference type="KEGG" id="nlo:107222162"/>
<dbReference type="RefSeq" id="XP_046596389.1">
    <property type="nucleotide sequence ID" value="XM_046740433.1"/>
</dbReference>
<feature type="coiled-coil region" evidence="8">
    <location>
        <begin position="102"/>
        <end position="129"/>
    </location>
</feature>
<evidence type="ECO:0000256" key="3">
    <source>
        <dbReference type="ARBA" id="ARBA00023054"/>
    </source>
</evidence>
<dbReference type="GeneID" id="107222162"/>
<name>A0A6J0BRI8_NEOLC</name>
<keyword evidence="2 12" id="KW-0282">Flagellum</keyword>
<evidence type="ECO:0000256" key="2">
    <source>
        <dbReference type="ARBA" id="ARBA00022846"/>
    </source>
</evidence>
<dbReference type="Proteomes" id="UP000829291">
    <property type="component" value="Chromosome 5"/>
</dbReference>
<evidence type="ECO:0000256" key="7">
    <source>
        <dbReference type="ARBA" id="ARBA00034142"/>
    </source>
</evidence>
<evidence type="ECO:0000256" key="6">
    <source>
        <dbReference type="ARBA" id="ARBA00034116"/>
    </source>
</evidence>
<protein>
    <recommendedName>
        <fullName evidence="7">Cilia- and flagella-associated protein 45</fullName>
    </recommendedName>
</protein>
<dbReference type="RefSeq" id="XP_015516897.1">
    <property type="nucleotide sequence ID" value="XM_015661411.1"/>
</dbReference>
<dbReference type="PANTHER" id="PTHR15504:SF0">
    <property type="entry name" value="CILIA- AND FLAGELLA-ASSOCIATED PROTEIN 45"/>
    <property type="match status" value="1"/>
</dbReference>
<organism evidence="10 11">
    <name type="scientific">Neodiprion lecontei</name>
    <name type="common">Redheaded pine sawfly</name>
    <dbReference type="NCBI Taxonomy" id="441921"/>
    <lineage>
        <taxon>Eukaryota</taxon>
        <taxon>Metazoa</taxon>
        <taxon>Ecdysozoa</taxon>
        <taxon>Arthropoda</taxon>
        <taxon>Hexapoda</taxon>
        <taxon>Insecta</taxon>
        <taxon>Pterygota</taxon>
        <taxon>Neoptera</taxon>
        <taxon>Endopterygota</taxon>
        <taxon>Hymenoptera</taxon>
        <taxon>Tenthredinoidea</taxon>
        <taxon>Diprionidae</taxon>
        <taxon>Diprioninae</taxon>
        <taxon>Neodiprion</taxon>
    </lineage>
</organism>
<sequence>MPKEVKPTVILREAVNFPGTTKFPPGVYTRHPPTKCDQTLDGRPIHLQKKRAYDGKEMGRRNGADGAQAEFLVPSKEPSVYPKIISRKEYDYFREKGRNVTKEEREAMIDAAEKEKDRLLRESMARKEEMRRMDMRKGPKGQRVNEVEAEARKRTMHLLERAFNLKLEQEEEIQKCNRLILETKCRAIRDAQISEKKLIEKELAEEDERLNRMAENERRLGLRDEEKKEEEERRRRMRTAQALKEQIEEVEMQRVIEFERKQEESRLINLSNIAWQQEEMRQQQIKEAEHARMRKELAEGNDQLRHFKDMEREENRIIDLRIQESMRKQEERAAQIAEETRLANLRKEREKQRVSEQVQLAQNVQATIDEMNAARIQEEVEREWRRKEKEEALKRIEDQRRMKESRDDQINNKRIMQAMEIERDKREFQRVLVVQKEALCREAKERERKHHEAMRHRSEILKQVNEKERERIAARQKMFEEGLAIRTQNEIRMQKLRGAMQRKCQEMRDNKVPEYYVNEVKRMIDTIK</sequence>
<keyword evidence="10" id="KW-1185">Reference proteome</keyword>
<accession>A0A6J0BRI8</accession>
<dbReference type="FunCoup" id="A0A6J0BRI8">
    <property type="interactions" value="6"/>
</dbReference>
<dbReference type="InParanoid" id="A0A6J0BRI8"/>
<reference evidence="11" key="1">
    <citation type="submission" date="2025-04" db="UniProtKB">
        <authorList>
            <consortium name="RefSeq"/>
        </authorList>
    </citation>
    <scope>IDENTIFICATION</scope>
    <source>
        <tissue evidence="12">Thorax and Abdomen</tissue>
        <tissue evidence="11">Whole body</tissue>
    </source>
</reference>
<evidence type="ECO:0000259" key="9">
    <source>
        <dbReference type="Pfam" id="PF13868"/>
    </source>
</evidence>
<evidence type="ECO:0000313" key="11">
    <source>
        <dbReference type="RefSeq" id="XP_015516897.1"/>
    </source>
</evidence>
<gene>
    <name evidence="11 12" type="primary">LOC107222162</name>
</gene>
<proteinExistence type="inferred from homology"/>
<evidence type="ECO:0000313" key="12">
    <source>
        <dbReference type="RefSeq" id="XP_046596389.1"/>
    </source>
</evidence>
<feature type="domain" description="Trichohyalin-plectin-homology" evidence="9">
    <location>
        <begin position="167"/>
        <end position="514"/>
    </location>
</feature>
<dbReference type="PANTHER" id="PTHR15504">
    <property type="entry name" value="NASOPHARYNGEAL EPITHELIUM SPECIFIC PROTEIN 1"/>
    <property type="match status" value="1"/>
</dbReference>
<keyword evidence="5" id="KW-0966">Cell projection</keyword>
<dbReference type="Pfam" id="PF13868">
    <property type="entry name" value="TPH"/>
    <property type="match status" value="1"/>
</dbReference>
<dbReference type="OrthoDB" id="1902038at2759"/>
<evidence type="ECO:0000256" key="1">
    <source>
        <dbReference type="ARBA" id="ARBA00004230"/>
    </source>
</evidence>
<keyword evidence="4" id="KW-0969">Cilium</keyword>
<dbReference type="GO" id="GO:0031514">
    <property type="term" value="C:motile cilium"/>
    <property type="evidence" value="ECO:0007669"/>
    <property type="project" value="UniProtKB-SubCell"/>
</dbReference>
<dbReference type="InterPro" id="IPR043597">
    <property type="entry name" value="TPH_dom"/>
</dbReference>
<evidence type="ECO:0000256" key="4">
    <source>
        <dbReference type="ARBA" id="ARBA00023069"/>
    </source>
</evidence>
<evidence type="ECO:0000256" key="8">
    <source>
        <dbReference type="SAM" id="Coils"/>
    </source>
</evidence>
<comment type="subcellular location">
    <subcellularLocation>
        <location evidence="1">Cell projection</location>
        <location evidence="1">Cilium</location>
        <location evidence="1">Flagellum</location>
    </subcellularLocation>
</comment>
<dbReference type="AlphaFoldDB" id="A0A6J0BRI8"/>
<evidence type="ECO:0000313" key="10">
    <source>
        <dbReference type="Proteomes" id="UP000829291"/>
    </source>
</evidence>
<keyword evidence="3 8" id="KW-0175">Coiled coil</keyword>
<evidence type="ECO:0000256" key="5">
    <source>
        <dbReference type="ARBA" id="ARBA00023273"/>
    </source>
</evidence>
<feature type="coiled-coil region" evidence="8">
    <location>
        <begin position="196"/>
        <end position="253"/>
    </location>
</feature>
<comment type="similarity">
    <text evidence="6">Belongs to the CFAP45 family.</text>
</comment>